<protein>
    <submittedName>
        <fullName evidence="1">Uncharacterized protein</fullName>
    </submittedName>
</protein>
<organism evidence="1 2">
    <name type="scientific">Paenibacillus selenitireducens</name>
    <dbReference type="NCBI Taxonomy" id="1324314"/>
    <lineage>
        <taxon>Bacteria</taxon>
        <taxon>Bacillati</taxon>
        <taxon>Bacillota</taxon>
        <taxon>Bacilli</taxon>
        <taxon>Bacillales</taxon>
        <taxon>Paenibacillaceae</taxon>
        <taxon>Paenibacillus</taxon>
    </lineage>
</organism>
<dbReference type="RefSeq" id="WP_078497258.1">
    <property type="nucleotide sequence ID" value="NZ_MSZX01000001.1"/>
</dbReference>
<dbReference type="AlphaFoldDB" id="A0A1T2XNQ1"/>
<dbReference type="OrthoDB" id="2991087at2"/>
<name>A0A1T2XNQ1_9BACL</name>
<proteinExistence type="predicted"/>
<dbReference type="STRING" id="1324314.BVG16_01960"/>
<reference evidence="1 2" key="1">
    <citation type="submission" date="2017-01" db="EMBL/GenBank/DDBJ databases">
        <title>Genome analysis of Paenibacillus selenitrireducens ES3-24.</title>
        <authorList>
            <person name="Xu D."/>
            <person name="Yao R."/>
            <person name="Zheng S."/>
        </authorList>
    </citation>
    <scope>NUCLEOTIDE SEQUENCE [LARGE SCALE GENOMIC DNA]</scope>
    <source>
        <strain evidence="1 2">ES3-24</strain>
    </source>
</reference>
<evidence type="ECO:0000313" key="2">
    <source>
        <dbReference type="Proteomes" id="UP000190188"/>
    </source>
</evidence>
<keyword evidence="2" id="KW-1185">Reference proteome</keyword>
<dbReference type="Proteomes" id="UP000190188">
    <property type="component" value="Unassembled WGS sequence"/>
</dbReference>
<comment type="caution">
    <text evidence="1">The sequence shown here is derived from an EMBL/GenBank/DDBJ whole genome shotgun (WGS) entry which is preliminary data.</text>
</comment>
<dbReference type="EMBL" id="MSZX01000001">
    <property type="protein sequence ID" value="OPA81519.1"/>
    <property type="molecule type" value="Genomic_DNA"/>
</dbReference>
<evidence type="ECO:0000313" key="1">
    <source>
        <dbReference type="EMBL" id="OPA81519.1"/>
    </source>
</evidence>
<gene>
    <name evidence="1" type="ORF">BVG16_01960</name>
</gene>
<accession>A0A1T2XNQ1</accession>
<sequence>METVKLSEIVLKWYPDLIPFLRKTELERSIVLRDGMQILSPGDAMEIIHYSICDNQKNGYIH</sequence>